<evidence type="ECO:0000256" key="2">
    <source>
        <dbReference type="ARBA" id="ARBA00022490"/>
    </source>
</evidence>
<keyword evidence="3 5" id="KW-0597">Phosphoprotein</keyword>
<comment type="PTM">
    <text evidence="5">Covalently binds the prosthetic group of malonate decarboxylase.</text>
</comment>
<comment type="subcellular location">
    <subcellularLocation>
        <location evidence="1">Cytoplasm</location>
    </subcellularLocation>
</comment>
<dbReference type="InterPro" id="IPR009662">
    <property type="entry name" value="Malonate_deCO2ase_dsu"/>
</dbReference>
<accession>A0A6I1HGP3</accession>
<evidence type="ECO:0000313" key="6">
    <source>
        <dbReference type="EMBL" id="KAB8057715.1"/>
    </source>
</evidence>
<dbReference type="EMBL" id="WFLI01000079">
    <property type="protein sequence ID" value="KAB8057715.1"/>
    <property type="molecule type" value="Genomic_DNA"/>
</dbReference>
<dbReference type="AlphaFoldDB" id="A0A6I1HGP3"/>
<dbReference type="InterPro" id="IPR023439">
    <property type="entry name" value="Mal_deCO2ase/Cit_lyase_ACP"/>
</dbReference>
<proteinExistence type="inferred from homology"/>
<evidence type="ECO:0000256" key="4">
    <source>
        <dbReference type="NCBIfam" id="TIGR03130"/>
    </source>
</evidence>
<dbReference type="GO" id="GO:0005737">
    <property type="term" value="C:cytoplasm"/>
    <property type="evidence" value="ECO:0007669"/>
    <property type="project" value="UniProtKB-SubCell"/>
</dbReference>
<comment type="caution">
    <text evidence="6">The sequence shown here is derived from an EMBL/GenBank/DDBJ whole genome shotgun (WGS) entry which is preliminary data.</text>
</comment>
<evidence type="ECO:0000256" key="1">
    <source>
        <dbReference type="ARBA" id="ARBA00004496"/>
    </source>
</evidence>
<organism evidence="6 7">
    <name type="scientific">Janthinobacterium violaceinigrum</name>
    <dbReference type="NCBI Taxonomy" id="2654252"/>
    <lineage>
        <taxon>Bacteria</taxon>
        <taxon>Pseudomonadati</taxon>
        <taxon>Pseudomonadota</taxon>
        <taxon>Betaproteobacteria</taxon>
        <taxon>Burkholderiales</taxon>
        <taxon>Oxalobacteraceae</taxon>
        <taxon>Janthinobacterium</taxon>
    </lineage>
</organism>
<evidence type="ECO:0000256" key="3">
    <source>
        <dbReference type="ARBA" id="ARBA00022553"/>
    </source>
</evidence>
<feature type="modified residue" description="O-(phosphoribosyl dephospho-coenzyme A)serine" evidence="5">
    <location>
        <position position="25"/>
    </location>
</feature>
<reference evidence="6 7" key="1">
    <citation type="submission" date="2019-10" db="EMBL/GenBank/DDBJ databases">
        <title>Three novel species isolated from a subtropical stream in China.</title>
        <authorList>
            <person name="Lu H."/>
        </authorList>
    </citation>
    <scope>NUCLEOTIDE SEQUENCE [LARGE SCALE GENOMIC DNA]</scope>
    <source>
        <strain evidence="6 7">FT13W</strain>
    </source>
</reference>
<keyword evidence="2" id="KW-0963">Cytoplasm</keyword>
<gene>
    <name evidence="6" type="ORF">GCN75_28645</name>
</gene>
<evidence type="ECO:0000313" key="7">
    <source>
        <dbReference type="Proteomes" id="UP000468717"/>
    </source>
</evidence>
<name>A0A6I1HGP3_9BURK</name>
<sequence>METRDYTFAAGPAASGRALAGVVGSGDLEVLLQPGDAGVTRIVVNTSVDGKGAVWDALLLRVFGGAPLPAANIVINDCGATPGVVRMRIEQAYEELQAGRAA</sequence>
<dbReference type="RefSeq" id="WP_152285366.1">
    <property type="nucleotide sequence ID" value="NZ_WFLI01000079.1"/>
</dbReference>
<dbReference type="Pfam" id="PF06857">
    <property type="entry name" value="ACP"/>
    <property type="match status" value="1"/>
</dbReference>
<dbReference type="HAMAP" id="MF_00710">
    <property type="entry name" value="Malonate_deCO2ase_dsu"/>
    <property type="match status" value="1"/>
</dbReference>
<evidence type="ECO:0000256" key="5">
    <source>
        <dbReference type="PIRSR" id="PIRSR609662-50"/>
    </source>
</evidence>
<dbReference type="Proteomes" id="UP000468717">
    <property type="component" value="Unassembled WGS sequence"/>
</dbReference>
<dbReference type="NCBIfam" id="NF002293">
    <property type="entry name" value="PRK01220.1"/>
    <property type="match status" value="1"/>
</dbReference>
<keyword evidence="7" id="KW-1185">Reference proteome</keyword>
<dbReference type="NCBIfam" id="TIGR03130">
    <property type="entry name" value="malonate_delta"/>
    <property type="match status" value="1"/>
</dbReference>
<protein>
    <recommendedName>
        <fullName evidence="4">Malonate decarboxylase acyl carrier protein</fullName>
    </recommendedName>
</protein>